<evidence type="ECO:0000256" key="1">
    <source>
        <dbReference type="ARBA" id="ARBA00006821"/>
    </source>
</evidence>
<accession>A0A4P9A318</accession>
<evidence type="ECO:0000313" key="5">
    <source>
        <dbReference type="Proteomes" id="UP000310639"/>
    </source>
</evidence>
<proteinExistence type="inferred from homology"/>
<dbReference type="InterPro" id="IPR052046">
    <property type="entry name" value="GH57_Enzymes"/>
</dbReference>
<dbReference type="InterPro" id="IPR004300">
    <property type="entry name" value="Glyco_hydro_57_N"/>
</dbReference>
<keyword evidence="5" id="KW-1185">Reference proteome</keyword>
<dbReference type="PANTHER" id="PTHR36306">
    <property type="entry name" value="ALPHA-AMYLASE-RELATED-RELATED"/>
    <property type="match status" value="1"/>
</dbReference>
<dbReference type="Proteomes" id="UP000310639">
    <property type="component" value="Chromosome"/>
</dbReference>
<evidence type="ECO:0000256" key="2">
    <source>
        <dbReference type="ARBA" id="ARBA00023277"/>
    </source>
</evidence>
<sequence length="398" mass="45697">MSRPVVTLYLHAHQPWRVRSYGALDTANRHDYFSGDGDQDNKEIFLKVANKSYRPMNALLEKLLHEHPGFCLSLSLSGVFLEQAEQFAPDVIESFQRLVKTGRVELLASPYHHSLAFFYDQSEFEKQVALHAEKIKQLFGVSPKVLANTELAYNDELGAWAEAHGYNGVLAEGWDKVLGWRSPNYVYQPKGATRTRLLLKNYRLSDDIAFRFSNKKWSGWPLTAETYSSWLTASGGPLVNLFMDYETFGEHQWKEHGIFTFFERFVGKWITAGGRFNTVSQALSNAPVGDVSMPETVTWADSERDLTAWNGNDLQREALRYAYQLAPRVLASGDSQLISDWRNLQTSDHYYYMCTKWSSDGDVHAYFSPYSSPYEASLYVMNALRDIYWRSRHTRPTP</sequence>
<organism evidence="4 5">
    <name type="scientific">Candidatus Nanosynbacter featherlites</name>
    <dbReference type="NCBI Taxonomy" id="2572088"/>
    <lineage>
        <taxon>Bacteria</taxon>
        <taxon>Candidatus Saccharimonadota</taxon>
        <taxon>Candidatus Saccharimonadia</taxon>
        <taxon>Candidatus Nanosynbacterales</taxon>
        <taxon>Candidatus Nanosynbacteraceae</taxon>
        <taxon>Candidatus Nanosynbacter</taxon>
    </lineage>
</organism>
<dbReference type="AlphaFoldDB" id="A0A4P9A318"/>
<dbReference type="PANTHER" id="PTHR36306:SF1">
    <property type="entry name" value="ALPHA-AMYLASE-RELATED"/>
    <property type="match status" value="1"/>
</dbReference>
<dbReference type="OrthoDB" id="138256at2"/>
<dbReference type="SUPFAM" id="SSF88713">
    <property type="entry name" value="Glycoside hydrolase/deacetylase"/>
    <property type="match status" value="1"/>
</dbReference>
<dbReference type="CDD" id="cd10795">
    <property type="entry name" value="GH57N_MJA1_like"/>
    <property type="match status" value="1"/>
</dbReference>
<dbReference type="KEGG" id="nft:FBF37_01770"/>
<comment type="similarity">
    <text evidence="1">Belongs to the glycosyl hydrolase 57 family.</text>
</comment>
<evidence type="ECO:0000259" key="3">
    <source>
        <dbReference type="Pfam" id="PF03065"/>
    </source>
</evidence>
<reference evidence="4 5" key="1">
    <citation type="submission" date="2019-04" db="EMBL/GenBank/DDBJ databases">
        <title>Saccharibacteria TM7 genomes.</title>
        <authorList>
            <person name="Bor B."/>
            <person name="He X."/>
            <person name="Chen T."/>
            <person name="Dewhirst F.E."/>
        </authorList>
    </citation>
    <scope>NUCLEOTIDE SEQUENCE [LARGE SCALE GENOMIC DNA]</scope>
    <source>
        <strain evidence="4 5">BB001</strain>
    </source>
</reference>
<name>A0A4P9A318_9BACT</name>
<dbReference type="EMBL" id="CP040004">
    <property type="protein sequence ID" value="QCT42194.1"/>
    <property type="molecule type" value="Genomic_DNA"/>
</dbReference>
<dbReference type="Pfam" id="PF03065">
    <property type="entry name" value="Glyco_hydro_57"/>
    <property type="match status" value="1"/>
</dbReference>
<dbReference type="RefSeq" id="WP_138078915.1">
    <property type="nucleotide sequence ID" value="NZ_CP040004.1"/>
</dbReference>
<dbReference type="GO" id="GO:0005975">
    <property type="term" value="P:carbohydrate metabolic process"/>
    <property type="evidence" value="ECO:0007669"/>
    <property type="project" value="InterPro"/>
</dbReference>
<dbReference type="GO" id="GO:0003824">
    <property type="term" value="F:catalytic activity"/>
    <property type="evidence" value="ECO:0007669"/>
    <property type="project" value="InterPro"/>
</dbReference>
<keyword evidence="2" id="KW-0119">Carbohydrate metabolism</keyword>
<feature type="domain" description="Glycoside hydrolase family 57 N-terminal" evidence="3">
    <location>
        <begin position="8"/>
        <end position="283"/>
    </location>
</feature>
<evidence type="ECO:0000313" key="4">
    <source>
        <dbReference type="EMBL" id="QCT42194.1"/>
    </source>
</evidence>
<protein>
    <submittedName>
        <fullName evidence="4">Alpha-amylase</fullName>
    </submittedName>
</protein>
<dbReference type="Gene3D" id="3.20.110.20">
    <property type="match status" value="1"/>
</dbReference>
<gene>
    <name evidence="4" type="ORF">FBF37_01770</name>
</gene>
<dbReference type="InterPro" id="IPR011330">
    <property type="entry name" value="Glyco_hydro/deAcase_b/a-brl"/>
</dbReference>